<feature type="transmembrane region" description="Helical" evidence="1">
    <location>
        <begin position="346"/>
        <end position="367"/>
    </location>
</feature>
<feature type="transmembrane region" description="Helical" evidence="1">
    <location>
        <begin position="212"/>
        <end position="232"/>
    </location>
</feature>
<evidence type="ECO:0000313" key="2">
    <source>
        <dbReference type="EMBL" id="MFD2630365.1"/>
    </source>
</evidence>
<proteinExistence type="predicted"/>
<keyword evidence="1" id="KW-0472">Membrane</keyword>
<keyword evidence="3" id="KW-1185">Reference proteome</keyword>
<sequence>MFWKYTLFETKLLITNRKNWVLGLLLLLFFIVYFGHFSDSEQVSLKMQKDEESYVIDSILNQFPESKQKTSEGEEIYQNLLEQSSLINYQKFYLQKKQYDDYIANGLKLNDLRLRVIELEHQGIPEYLVKPKEEIMKEEALLTYIRDNELPLQSDPIVANEFLIFALQAISGVIFFTFVLIMGSELLVYEQRNRTVVNGFPISFMNKMNSKAIIYFLFICIVLVVSVVAGGWNATNQSSLGDFSYPVLIFNNGSYEAISTIQYLLYVIGALALTTLVILYLAILLTMIFPNAYTTILIGLSLFFISDLFLILGMDAPIIHVMKFIDITNVISGDLSMSLHNPEVDYGYAIIGLLLMLIALITIIYTINKVRYVRK</sequence>
<comment type="caution">
    <text evidence="2">The sequence shown here is derived from an EMBL/GenBank/DDBJ whole genome shotgun (WGS) entry which is preliminary data.</text>
</comment>
<feature type="transmembrane region" description="Helical" evidence="1">
    <location>
        <begin position="20"/>
        <end position="37"/>
    </location>
</feature>
<dbReference type="Proteomes" id="UP001597451">
    <property type="component" value="Unassembled WGS sequence"/>
</dbReference>
<protein>
    <recommendedName>
        <fullName evidence="4">ABC transporter permease</fullName>
    </recommendedName>
</protein>
<evidence type="ECO:0000313" key="3">
    <source>
        <dbReference type="Proteomes" id="UP001597451"/>
    </source>
</evidence>
<gene>
    <name evidence="2" type="ORF">ACFSUN_16380</name>
</gene>
<dbReference type="RefSeq" id="WP_379563512.1">
    <property type="nucleotide sequence ID" value="NZ_JBHUMX010000041.1"/>
</dbReference>
<name>A0ABW5Q4L0_9BACI</name>
<dbReference type="EMBL" id="JBHUMX010000041">
    <property type="protein sequence ID" value="MFD2630365.1"/>
    <property type="molecule type" value="Genomic_DNA"/>
</dbReference>
<evidence type="ECO:0008006" key="4">
    <source>
        <dbReference type="Google" id="ProtNLM"/>
    </source>
</evidence>
<organism evidence="2 3">
    <name type="scientific">Oceanobacillus kapialis</name>
    <dbReference type="NCBI Taxonomy" id="481353"/>
    <lineage>
        <taxon>Bacteria</taxon>
        <taxon>Bacillati</taxon>
        <taxon>Bacillota</taxon>
        <taxon>Bacilli</taxon>
        <taxon>Bacillales</taxon>
        <taxon>Bacillaceae</taxon>
        <taxon>Oceanobacillus</taxon>
    </lineage>
</organism>
<reference evidence="3" key="1">
    <citation type="journal article" date="2019" name="Int. J. Syst. Evol. Microbiol.">
        <title>The Global Catalogue of Microorganisms (GCM) 10K type strain sequencing project: providing services to taxonomists for standard genome sequencing and annotation.</title>
        <authorList>
            <consortium name="The Broad Institute Genomics Platform"/>
            <consortium name="The Broad Institute Genome Sequencing Center for Infectious Disease"/>
            <person name="Wu L."/>
            <person name="Ma J."/>
        </authorList>
    </citation>
    <scope>NUCLEOTIDE SEQUENCE [LARGE SCALE GENOMIC DNA]</scope>
    <source>
        <strain evidence="3">TISTR 1858</strain>
    </source>
</reference>
<accession>A0ABW5Q4L0</accession>
<feature type="transmembrane region" description="Helical" evidence="1">
    <location>
        <begin position="292"/>
        <end position="314"/>
    </location>
</feature>
<keyword evidence="1" id="KW-1133">Transmembrane helix</keyword>
<feature type="transmembrane region" description="Helical" evidence="1">
    <location>
        <begin position="263"/>
        <end position="285"/>
    </location>
</feature>
<keyword evidence="1" id="KW-0812">Transmembrane</keyword>
<evidence type="ECO:0000256" key="1">
    <source>
        <dbReference type="SAM" id="Phobius"/>
    </source>
</evidence>
<feature type="transmembrane region" description="Helical" evidence="1">
    <location>
        <begin position="162"/>
        <end position="182"/>
    </location>
</feature>